<evidence type="ECO:0000313" key="3">
    <source>
        <dbReference type="Proteomes" id="UP000005237"/>
    </source>
</evidence>
<protein>
    <submittedName>
        <fullName evidence="2">Uncharacterized protein</fullName>
    </submittedName>
</protein>
<reference evidence="3" key="1">
    <citation type="submission" date="2010-08" db="EMBL/GenBank/DDBJ databases">
        <authorList>
            <consortium name="Caenorhabditis japonica Sequencing Consortium"/>
            <person name="Wilson R.K."/>
        </authorList>
    </citation>
    <scope>NUCLEOTIDE SEQUENCE [LARGE SCALE GENOMIC DNA]</scope>
    <source>
        <strain evidence="3">DF5081</strain>
    </source>
</reference>
<sequence length="396" mass="45379">MSSQRGEQSDDNGPNLKKSDSDDKKIEEGEKNESPAPAQQTPNGGSKQKSPEEEKQKSPERDSDNQKMILKTSKKLSKEKDRREKTRDNATVSENEKEEIKEDKKEEKKEKPKTAKRKPSKEKMEPKVGESQKREKKGVTASRSKHHDVVAGTSQIKQPQANRSKHQLVMPAIVLHQPKDEPELSTLLLDGALLANAKLMEDYRHALQQIHNHLLMLMRRGNGTTDLEYIRSEKMHSAPELLNKFATKTESFWRTDKKLQPTMNESLAANTAHLGQVERNMQDQGVKHLKKIKKFIYVHYATYVDLKKQLAKVVSKNPDNVNGRTSISKKIDKLIKEKYLQGKKNHVIEIQSAFLELTLFHNTNFEAWRLIADRKLPTGTFEVQKGDHKQFAKLPE</sequence>
<feature type="compositionally biased region" description="Basic and acidic residues" evidence="1">
    <location>
        <begin position="121"/>
        <end position="133"/>
    </location>
</feature>
<reference evidence="2" key="2">
    <citation type="submission" date="2022-06" db="UniProtKB">
        <authorList>
            <consortium name="EnsemblMetazoa"/>
        </authorList>
    </citation>
    <scope>IDENTIFICATION</scope>
    <source>
        <strain evidence="2">DF5081</strain>
    </source>
</reference>
<feature type="region of interest" description="Disordered" evidence="1">
    <location>
        <begin position="1"/>
        <end position="164"/>
    </location>
</feature>
<accession>A0A8R1DGX7</accession>
<evidence type="ECO:0000313" key="2">
    <source>
        <dbReference type="EnsemblMetazoa" id="CJA02234.1"/>
    </source>
</evidence>
<organism evidence="2 3">
    <name type="scientific">Caenorhabditis japonica</name>
    <dbReference type="NCBI Taxonomy" id="281687"/>
    <lineage>
        <taxon>Eukaryota</taxon>
        <taxon>Metazoa</taxon>
        <taxon>Ecdysozoa</taxon>
        <taxon>Nematoda</taxon>
        <taxon>Chromadorea</taxon>
        <taxon>Rhabditida</taxon>
        <taxon>Rhabditina</taxon>
        <taxon>Rhabditomorpha</taxon>
        <taxon>Rhabditoidea</taxon>
        <taxon>Rhabditidae</taxon>
        <taxon>Peloderinae</taxon>
        <taxon>Caenorhabditis</taxon>
    </lineage>
</organism>
<feature type="compositionally biased region" description="Basic and acidic residues" evidence="1">
    <location>
        <begin position="76"/>
        <end position="113"/>
    </location>
</feature>
<name>A0A8R1DGX7_CAEJA</name>
<feature type="compositionally biased region" description="Basic and acidic residues" evidence="1">
    <location>
        <begin position="17"/>
        <end position="33"/>
    </location>
</feature>
<dbReference type="Proteomes" id="UP000005237">
    <property type="component" value="Unassembled WGS sequence"/>
</dbReference>
<proteinExistence type="predicted"/>
<feature type="compositionally biased region" description="Polar residues" evidence="1">
    <location>
        <begin position="152"/>
        <end position="162"/>
    </location>
</feature>
<keyword evidence="3" id="KW-1185">Reference proteome</keyword>
<dbReference type="AlphaFoldDB" id="A0A8R1DGX7"/>
<feature type="compositionally biased region" description="Basic and acidic residues" evidence="1">
    <location>
        <begin position="49"/>
        <end position="65"/>
    </location>
</feature>
<dbReference type="EnsemblMetazoa" id="CJA02234.1">
    <property type="protein sequence ID" value="CJA02234.1"/>
    <property type="gene ID" value="WBGene00121438"/>
</dbReference>
<evidence type="ECO:0000256" key="1">
    <source>
        <dbReference type="SAM" id="MobiDB-lite"/>
    </source>
</evidence>